<feature type="region of interest" description="Disordered" evidence="5">
    <location>
        <begin position="1040"/>
        <end position="1100"/>
    </location>
</feature>
<keyword evidence="6" id="KW-1133">Transmembrane helix</keyword>
<feature type="region of interest" description="Disordered" evidence="5">
    <location>
        <begin position="133"/>
        <end position="159"/>
    </location>
</feature>
<feature type="compositionally biased region" description="Basic and acidic residues" evidence="5">
    <location>
        <begin position="628"/>
        <end position="649"/>
    </location>
</feature>
<feature type="compositionally biased region" description="Polar residues" evidence="5">
    <location>
        <begin position="487"/>
        <end position="500"/>
    </location>
</feature>
<feature type="compositionally biased region" description="Polar residues" evidence="5">
    <location>
        <begin position="459"/>
        <end position="480"/>
    </location>
</feature>
<dbReference type="HOGENOM" id="CLU_241120_0_0_1"/>
<evidence type="ECO:0000259" key="7">
    <source>
        <dbReference type="PROSITE" id="PS50865"/>
    </source>
</evidence>
<reference evidence="9" key="2">
    <citation type="submission" date="2008-08" db="EMBL/GenBank/DDBJ databases">
        <authorList>
            <consortium name="Diatom Consortium"/>
            <person name="Grigoriev I."/>
            <person name="Grimwood J."/>
            <person name="Kuo A."/>
            <person name="Otillar R.P."/>
            <person name="Salamov A."/>
            <person name="Detter J.C."/>
            <person name="Lindquist E."/>
            <person name="Shapiro H."/>
            <person name="Lucas S."/>
            <person name="Glavina del Rio T."/>
            <person name="Pitluck S."/>
            <person name="Rokhsar D."/>
            <person name="Bowler C."/>
        </authorList>
    </citation>
    <scope>GENOME REANNOTATION</scope>
    <source>
        <strain evidence="9">CCAP 1055/1</strain>
    </source>
</reference>
<feature type="compositionally biased region" description="Acidic residues" evidence="5">
    <location>
        <begin position="256"/>
        <end position="265"/>
    </location>
</feature>
<dbReference type="Gene3D" id="6.10.140.2220">
    <property type="match status" value="1"/>
</dbReference>
<dbReference type="InterPro" id="IPR032675">
    <property type="entry name" value="LRR_dom_sf"/>
</dbReference>
<feature type="compositionally biased region" description="Low complexity" evidence="5">
    <location>
        <begin position="138"/>
        <end position="152"/>
    </location>
</feature>
<evidence type="ECO:0000256" key="2">
    <source>
        <dbReference type="ARBA" id="ARBA00022771"/>
    </source>
</evidence>
<evidence type="ECO:0000256" key="6">
    <source>
        <dbReference type="SAM" id="Phobius"/>
    </source>
</evidence>
<feature type="compositionally biased region" description="Polar residues" evidence="5">
    <location>
        <begin position="34"/>
        <end position="49"/>
    </location>
</feature>
<reference evidence="8 9" key="1">
    <citation type="journal article" date="2008" name="Nature">
        <title>The Phaeodactylum genome reveals the evolutionary history of diatom genomes.</title>
        <authorList>
            <person name="Bowler C."/>
            <person name="Allen A.E."/>
            <person name="Badger J.H."/>
            <person name="Grimwood J."/>
            <person name="Jabbari K."/>
            <person name="Kuo A."/>
            <person name="Maheswari U."/>
            <person name="Martens C."/>
            <person name="Maumus F."/>
            <person name="Otillar R.P."/>
            <person name="Rayko E."/>
            <person name="Salamov A."/>
            <person name="Vandepoele K."/>
            <person name="Beszteri B."/>
            <person name="Gruber A."/>
            <person name="Heijde M."/>
            <person name="Katinka M."/>
            <person name="Mock T."/>
            <person name="Valentin K."/>
            <person name="Verret F."/>
            <person name="Berges J.A."/>
            <person name="Brownlee C."/>
            <person name="Cadoret J.P."/>
            <person name="Chiovitti A."/>
            <person name="Choi C.J."/>
            <person name="Coesel S."/>
            <person name="De Martino A."/>
            <person name="Detter J.C."/>
            <person name="Durkin C."/>
            <person name="Falciatore A."/>
            <person name="Fournet J."/>
            <person name="Haruta M."/>
            <person name="Huysman M.J."/>
            <person name="Jenkins B.D."/>
            <person name="Jiroutova K."/>
            <person name="Jorgensen R.E."/>
            <person name="Joubert Y."/>
            <person name="Kaplan A."/>
            <person name="Kroger N."/>
            <person name="Kroth P.G."/>
            <person name="La Roche J."/>
            <person name="Lindquist E."/>
            <person name="Lommer M."/>
            <person name="Martin-Jezequel V."/>
            <person name="Lopez P.J."/>
            <person name="Lucas S."/>
            <person name="Mangogna M."/>
            <person name="McGinnis K."/>
            <person name="Medlin L.K."/>
            <person name="Montsant A."/>
            <person name="Oudot-Le Secq M.P."/>
            <person name="Napoli C."/>
            <person name="Obornik M."/>
            <person name="Parker M.S."/>
            <person name="Petit J.L."/>
            <person name="Porcel B.M."/>
            <person name="Poulsen N."/>
            <person name="Robison M."/>
            <person name="Rychlewski L."/>
            <person name="Rynearson T.A."/>
            <person name="Schmutz J."/>
            <person name="Shapiro H."/>
            <person name="Siaut M."/>
            <person name="Stanley M."/>
            <person name="Sussman M.R."/>
            <person name="Taylor A.R."/>
            <person name="Vardi A."/>
            <person name="von Dassow P."/>
            <person name="Vyverman W."/>
            <person name="Willis A."/>
            <person name="Wyrwicz L.S."/>
            <person name="Rokhsar D.S."/>
            <person name="Weissenbach J."/>
            <person name="Armbrust E.V."/>
            <person name="Green B.R."/>
            <person name="Van de Peer Y."/>
            <person name="Grigoriev I.V."/>
        </authorList>
    </citation>
    <scope>NUCLEOTIDE SEQUENCE [LARGE SCALE GENOMIC DNA]</scope>
    <source>
        <strain evidence="8 9">CCAP 1055/1</strain>
    </source>
</reference>
<keyword evidence="3" id="KW-0862">Zinc</keyword>
<feature type="compositionally biased region" description="Polar residues" evidence="5">
    <location>
        <begin position="515"/>
        <end position="525"/>
    </location>
</feature>
<feature type="region of interest" description="Disordered" evidence="5">
    <location>
        <begin position="458"/>
        <end position="539"/>
    </location>
</feature>
<feature type="compositionally biased region" description="Polar residues" evidence="5">
    <location>
        <begin position="1149"/>
        <end position="1204"/>
    </location>
</feature>
<feature type="compositionally biased region" description="Polar residues" evidence="5">
    <location>
        <begin position="59"/>
        <end position="76"/>
    </location>
</feature>
<feature type="compositionally biased region" description="Acidic residues" evidence="5">
    <location>
        <begin position="923"/>
        <end position="936"/>
    </location>
</feature>
<dbReference type="PaxDb" id="2850-Phatr49989"/>
<feature type="region of interest" description="Disordered" evidence="5">
    <location>
        <begin position="570"/>
        <end position="590"/>
    </location>
</feature>
<dbReference type="InterPro" id="IPR002893">
    <property type="entry name" value="Znf_MYND"/>
</dbReference>
<dbReference type="Proteomes" id="UP000000759">
    <property type="component" value="Chromosome 26"/>
</dbReference>
<name>B7GCJ3_PHATC</name>
<keyword evidence="2 4" id="KW-0863">Zinc-finger</keyword>
<feature type="region of interest" description="Disordered" evidence="5">
    <location>
        <begin position="614"/>
        <end position="651"/>
    </location>
</feature>
<feature type="region of interest" description="Disordered" evidence="5">
    <location>
        <begin position="1"/>
        <end position="76"/>
    </location>
</feature>
<protein>
    <recommendedName>
        <fullName evidence="7">MYND-type domain-containing protein</fullName>
    </recommendedName>
</protein>
<feature type="transmembrane region" description="Helical" evidence="6">
    <location>
        <begin position="1121"/>
        <end position="1142"/>
    </location>
</feature>
<evidence type="ECO:0000256" key="5">
    <source>
        <dbReference type="SAM" id="MobiDB-lite"/>
    </source>
</evidence>
<proteinExistence type="predicted"/>
<dbReference type="GO" id="GO:0008270">
    <property type="term" value="F:zinc ion binding"/>
    <property type="evidence" value="ECO:0007669"/>
    <property type="project" value="UniProtKB-KW"/>
</dbReference>
<dbReference type="PROSITE" id="PS01360">
    <property type="entry name" value="ZF_MYND_1"/>
    <property type="match status" value="1"/>
</dbReference>
<dbReference type="RefSeq" id="XP_002184819.1">
    <property type="nucleotide sequence ID" value="XM_002184783.1"/>
</dbReference>
<dbReference type="EMBL" id="CM000628">
    <property type="protein sequence ID" value="EEC43555.1"/>
    <property type="molecule type" value="Genomic_DNA"/>
</dbReference>
<feature type="region of interest" description="Disordered" evidence="5">
    <location>
        <begin position="171"/>
        <end position="237"/>
    </location>
</feature>
<feature type="region of interest" description="Disordered" evidence="5">
    <location>
        <begin position="1149"/>
        <end position="1207"/>
    </location>
</feature>
<accession>B7GCJ3</accession>
<keyword evidence="9" id="KW-1185">Reference proteome</keyword>
<evidence type="ECO:0000313" key="9">
    <source>
        <dbReference type="Proteomes" id="UP000000759"/>
    </source>
</evidence>
<feature type="compositionally biased region" description="Polar residues" evidence="5">
    <location>
        <begin position="1"/>
        <end position="19"/>
    </location>
</feature>
<evidence type="ECO:0000256" key="3">
    <source>
        <dbReference type="ARBA" id="ARBA00022833"/>
    </source>
</evidence>
<sequence>MGQSESTITSPPKGTSSNPLEDGGASASSSSSSFTTRQPRTATNLTMSPPLSPQPRPSGGTNSHWETSETGASQGSDGEVVCHACGFEASYVPEGMLHCERCRNVSYCSLHCQQWDWTSGGHSDLCVDARSTAHEDSTTGSASNNNSGSGTTRPSEDSTLVSMDIANVFGPRSVGSASTPAPAPVNRGVQRRPETKEGGLGAYLHAHTPRTTPPTPLASRYNSPNDQDLDDDDPNEGSIVLVSDSESTDILGMIQEESEGNEEPELQGSWRSRDNPFHKSALGETSYDSERDERELILATAPAATVRDAHEHAQNNNNNTVTATASFASPQRDSLKAFRAVASETTNVESHGKHSLKGFRHAYDDAPSKEKIAFSHTLIRHSDTADDTMSTTGSHPGQVNEATANRTNQNATAVTNLALKTSINKALRDFERLYGEEAAQLAVLQLTQGLITEDDVIEQASQSPDESEQYNETTTESGDSSPADPKSSPTIVDQSLSSWGLSGIASTEGLDKPSAHSTSSLITENMSRDSKNAATLSSSSSSQQNALAFASPHSVGATTTAASTAPLLTPAEPEDESACSDGSLCTPTESSVQAKPFTVHTPRYLQYRNSLSKSTAKSGLPGTTAVRVAHDSDTIKTQDTKNRANRQKEPTQNGAALVGEIIEGAAAVGTKRTLSPNDPPEQLREASRVVPPPAIVATPTETSNQDFPPSIHEEKIALSMPRYLTYRSSLARSVDRKSFSVQLSAQELESYEVGQLRMPGNGKHNNSDVPAVVATVQDNIHETERAKTATVAAEMSSNYELGNNEFRQSLSPSQVEVEANKMSDSTGLADAIGGIAALGSGAVALASTKKNSDNNQVISNVLLADSELGLESQMVPIMRKLSPNAIKEGAPSRAESFYSRYRASLAQRLSQLFIVEDAMLSGDDSDDSLNADEERELTDQLSSYLEKGNSKRTIEENASRPGALGHKSYDGMNSSWSGFDEENSVDANIDGSRSSEVCERKFQTALVTDAGAINLREARESARAEQARKIELARSSSKQVMYQSVSQDSKPSKMTERRAAPLTVTRNQESYSEKRISRSNSSSSVEDAETALSAKRRAPAPISSQCFAPKVAEYRNRKRCAMLGFIFLLVVLPLAIGLGVGLRGSNKNRSTNFLPDTQPPAGSNPTPSPDTQEPTNFLRTRAPSQSTDDTPGSPTINAPTQSPTAPRMETPIVLPIESPSPSNLNPVSSLVPSIAPTPTVSLSNAPNIMDSSQAPTVLLLNQELFRMLSDLSEDNGASILRPFTPQRRAFEWLASTSDLDTLSNTRKVQRFSLSVFFFTSNGSLWRNNSGWLTESDECTWYSRSGRTTCDGSGVYLHLELGDNDVAGRIATEIGLLTGLRRLDLTGGSGSRLSSTLPTELGVLSDLEFNKFVTTSRIDYQSFTWIAEVVPPSCLARQELVVLTAAKKALDARINVKICKLKIVRVRIVGALEPLMSNKKASLDIKVDCEVDDDGANYE</sequence>
<dbReference type="PROSITE" id="PS50865">
    <property type="entry name" value="ZF_MYND_2"/>
    <property type="match status" value="1"/>
</dbReference>
<dbReference type="GeneID" id="7198774"/>
<feature type="region of interest" description="Disordered" evidence="5">
    <location>
        <begin position="923"/>
        <end position="969"/>
    </location>
</feature>
<keyword evidence="6" id="KW-0812">Transmembrane</keyword>
<feature type="compositionally biased region" description="Polar residues" evidence="5">
    <location>
        <begin position="1040"/>
        <end position="1049"/>
    </location>
</feature>
<gene>
    <name evidence="8" type="ORF">PHATRDRAFT_49989</name>
</gene>
<feature type="compositionally biased region" description="Basic and acidic residues" evidence="5">
    <location>
        <begin position="948"/>
        <end position="958"/>
    </location>
</feature>
<dbReference type="SUPFAM" id="SSF144232">
    <property type="entry name" value="HIT/MYND zinc finger-like"/>
    <property type="match status" value="1"/>
</dbReference>
<dbReference type="Gene3D" id="3.80.10.10">
    <property type="entry name" value="Ribonuclease Inhibitor"/>
    <property type="match status" value="1"/>
</dbReference>
<feature type="region of interest" description="Disordered" evidence="5">
    <location>
        <begin position="255"/>
        <end position="291"/>
    </location>
</feature>
<evidence type="ECO:0000313" key="8">
    <source>
        <dbReference type="EMBL" id="EEC43555.1"/>
    </source>
</evidence>
<keyword evidence="6" id="KW-0472">Membrane</keyword>
<organism evidence="8 9">
    <name type="scientific">Phaeodactylum tricornutum (strain CCAP 1055/1)</name>
    <dbReference type="NCBI Taxonomy" id="556484"/>
    <lineage>
        <taxon>Eukaryota</taxon>
        <taxon>Sar</taxon>
        <taxon>Stramenopiles</taxon>
        <taxon>Ochrophyta</taxon>
        <taxon>Bacillariophyta</taxon>
        <taxon>Bacillariophyceae</taxon>
        <taxon>Bacillariophycidae</taxon>
        <taxon>Naviculales</taxon>
        <taxon>Phaeodactylaceae</taxon>
        <taxon>Phaeodactylum</taxon>
    </lineage>
</organism>
<keyword evidence="1" id="KW-0479">Metal-binding</keyword>
<dbReference type="KEGG" id="pti:PHATRDRAFT_49989"/>
<feature type="domain" description="MYND-type" evidence="7">
    <location>
        <begin position="82"/>
        <end position="126"/>
    </location>
</feature>
<dbReference type="InParanoid" id="B7GCJ3"/>
<feature type="compositionally biased region" description="Basic and acidic residues" evidence="5">
    <location>
        <begin position="1050"/>
        <end position="1059"/>
    </location>
</feature>
<evidence type="ECO:0000256" key="4">
    <source>
        <dbReference type="PROSITE-ProRule" id="PRU00134"/>
    </source>
</evidence>
<evidence type="ECO:0000256" key="1">
    <source>
        <dbReference type="ARBA" id="ARBA00022723"/>
    </source>
</evidence>
<dbReference type="Pfam" id="PF01753">
    <property type="entry name" value="zf-MYND"/>
    <property type="match status" value="1"/>
</dbReference>